<dbReference type="Proteomes" id="UP000245410">
    <property type="component" value="Unassembled WGS sequence"/>
</dbReference>
<evidence type="ECO:0000313" key="6">
    <source>
        <dbReference type="Proteomes" id="UP000245410"/>
    </source>
</evidence>
<dbReference type="Pfam" id="PF01041">
    <property type="entry name" value="DegT_DnrJ_EryC1"/>
    <property type="match status" value="1"/>
</dbReference>
<sequence length="386" mass="41448">MTGMLPYGRHSVTEDDIAAVADVLRGDWLTTGPQVDAFEADLAGWTGGAGCAAVSNGTAALHVAYAAAGVGPGDEVIVPPMTFVATASSAVALGAKIVFADVEEDTFTLDPAAAAAATTSRTRVVSAVDYAGHPADYDALRTALGGHDALLLADAAHSIGASYKGRPVGSLADLTTLSFFPTKNLTTAEGGAVVTPHPELLKRARRFRTIGLVRERDEQRWPDEGGWHQEVHEFGLNYRLPDVLCALGRSQLRRLDDFLARRARLVARYDEALADLPGVRLPGRRAWARPAWHLYPIRVLDGRRREVYDRMRAAGIGVQVNYIPVHWHPAFADLGYRRGSCPVAESFYSQQLSLPLYPGLSDTDQDRVIDALATALRAGSVRSAAA</sequence>
<dbReference type="InterPro" id="IPR000653">
    <property type="entry name" value="DegT/StrS_aminotransferase"/>
</dbReference>
<dbReference type="GO" id="GO:0008483">
    <property type="term" value="F:transaminase activity"/>
    <property type="evidence" value="ECO:0007669"/>
    <property type="project" value="TreeGrafter"/>
</dbReference>
<evidence type="ECO:0000256" key="2">
    <source>
        <dbReference type="PIRSR" id="PIRSR000390-1"/>
    </source>
</evidence>
<dbReference type="InterPro" id="IPR015422">
    <property type="entry name" value="PyrdxlP-dep_Trfase_small"/>
</dbReference>
<evidence type="ECO:0000256" key="4">
    <source>
        <dbReference type="RuleBase" id="RU004508"/>
    </source>
</evidence>
<feature type="modified residue" description="N6-(pyridoxal phosphate)lysine" evidence="3">
    <location>
        <position position="183"/>
    </location>
</feature>
<gene>
    <name evidence="5" type="ORF">DKT68_16760</name>
</gene>
<comment type="similarity">
    <text evidence="4">Belongs to the DegT/DnrJ/EryC1 family.</text>
</comment>
<dbReference type="SUPFAM" id="SSF53383">
    <property type="entry name" value="PLP-dependent transferases"/>
    <property type="match status" value="1"/>
</dbReference>
<dbReference type="InterPro" id="IPR015424">
    <property type="entry name" value="PyrdxlP-dep_Trfase"/>
</dbReference>
<dbReference type="GO" id="GO:0030170">
    <property type="term" value="F:pyridoxal phosphate binding"/>
    <property type="evidence" value="ECO:0007669"/>
    <property type="project" value="TreeGrafter"/>
</dbReference>
<comment type="cofactor">
    <cofactor evidence="1">
        <name>pyridoxal 5'-phosphate</name>
        <dbReference type="ChEBI" id="CHEBI:597326"/>
    </cofactor>
</comment>
<dbReference type="InterPro" id="IPR015421">
    <property type="entry name" value="PyrdxlP-dep_Trfase_major"/>
</dbReference>
<feature type="active site" description="Proton acceptor" evidence="2">
    <location>
        <position position="183"/>
    </location>
</feature>
<dbReference type="OrthoDB" id="9804264at2"/>
<evidence type="ECO:0000256" key="1">
    <source>
        <dbReference type="ARBA" id="ARBA00001933"/>
    </source>
</evidence>
<reference evidence="5 6" key="1">
    <citation type="submission" date="2018-05" db="EMBL/GenBank/DDBJ databases">
        <title>Micromonospora atacamensis sp. nov., a novel actinobacteria isolated from high altitude Atacama Desert soil.</title>
        <authorList>
            <person name="Carro L."/>
            <person name="Golinska P."/>
            <person name="Klenk H.-P."/>
            <person name="Goodfellow M."/>
        </authorList>
    </citation>
    <scope>NUCLEOTIDE SEQUENCE [LARGE SCALE GENOMIC DNA]</scope>
    <source>
        <strain evidence="5 6">5R2A7</strain>
    </source>
</reference>
<organism evidence="5 6">
    <name type="scientific">Micromonospora acroterricola</name>
    <dbReference type="NCBI Taxonomy" id="2202421"/>
    <lineage>
        <taxon>Bacteria</taxon>
        <taxon>Bacillati</taxon>
        <taxon>Actinomycetota</taxon>
        <taxon>Actinomycetes</taxon>
        <taxon>Micromonosporales</taxon>
        <taxon>Micromonosporaceae</taxon>
        <taxon>Micromonospora</taxon>
    </lineage>
</organism>
<dbReference type="Gene3D" id="3.90.1150.10">
    <property type="entry name" value="Aspartate Aminotransferase, domain 1"/>
    <property type="match status" value="1"/>
</dbReference>
<dbReference type="PANTHER" id="PTHR30244:SF34">
    <property type="entry name" value="DTDP-4-AMINO-4,6-DIDEOXYGALACTOSE TRANSAMINASE"/>
    <property type="match status" value="1"/>
</dbReference>
<accession>A0A317D180</accession>
<dbReference type="GO" id="GO:0000271">
    <property type="term" value="P:polysaccharide biosynthetic process"/>
    <property type="evidence" value="ECO:0007669"/>
    <property type="project" value="TreeGrafter"/>
</dbReference>
<dbReference type="RefSeq" id="WP_109818351.1">
    <property type="nucleotide sequence ID" value="NZ_QGKR01000206.1"/>
</dbReference>
<keyword evidence="3 4" id="KW-0663">Pyridoxal phosphate</keyword>
<dbReference type="PANTHER" id="PTHR30244">
    <property type="entry name" value="TRANSAMINASE"/>
    <property type="match status" value="1"/>
</dbReference>
<dbReference type="AlphaFoldDB" id="A0A317D180"/>
<dbReference type="CDD" id="cd00616">
    <property type="entry name" value="AHBA_syn"/>
    <property type="match status" value="1"/>
</dbReference>
<evidence type="ECO:0000256" key="3">
    <source>
        <dbReference type="PIRSR" id="PIRSR000390-2"/>
    </source>
</evidence>
<proteinExistence type="inferred from homology"/>
<comment type="caution">
    <text evidence="5">The sequence shown here is derived from an EMBL/GenBank/DDBJ whole genome shotgun (WGS) entry which is preliminary data.</text>
</comment>
<name>A0A317D180_9ACTN</name>
<evidence type="ECO:0000313" key="5">
    <source>
        <dbReference type="EMBL" id="PWR08152.1"/>
    </source>
</evidence>
<dbReference type="PIRSF" id="PIRSF000390">
    <property type="entry name" value="PLP_StrS"/>
    <property type="match status" value="1"/>
</dbReference>
<dbReference type="EMBL" id="QGKR01000206">
    <property type="protein sequence ID" value="PWR08152.1"/>
    <property type="molecule type" value="Genomic_DNA"/>
</dbReference>
<protein>
    <submittedName>
        <fullName evidence="5">UDP-4-amino-4, 6-dideoxy-N-acetyl-beta-L-altrosamine transaminase</fullName>
    </submittedName>
</protein>
<dbReference type="Gene3D" id="3.40.640.10">
    <property type="entry name" value="Type I PLP-dependent aspartate aminotransferase-like (Major domain)"/>
    <property type="match status" value="1"/>
</dbReference>
<keyword evidence="6" id="KW-1185">Reference proteome</keyword>